<dbReference type="SUPFAM" id="SSF48452">
    <property type="entry name" value="TPR-like"/>
    <property type="match status" value="1"/>
</dbReference>
<feature type="repeat" description="TPR" evidence="3">
    <location>
        <begin position="212"/>
        <end position="245"/>
    </location>
</feature>
<reference evidence="4 5" key="1">
    <citation type="submission" date="2018-03" db="EMBL/GenBank/DDBJ databases">
        <title>Arenimonas caeni sp. nov., isolated from activated sludge.</title>
        <authorList>
            <person name="Liu H."/>
        </authorList>
    </citation>
    <scope>NUCLEOTIDE SEQUENCE [LARGE SCALE GENOMIC DNA]</scope>
    <source>
        <strain evidence="5">z29</strain>
    </source>
</reference>
<evidence type="ECO:0000256" key="2">
    <source>
        <dbReference type="ARBA" id="ARBA00022803"/>
    </source>
</evidence>
<dbReference type="Proteomes" id="UP000241736">
    <property type="component" value="Unassembled WGS sequence"/>
</dbReference>
<evidence type="ECO:0000313" key="5">
    <source>
        <dbReference type="Proteomes" id="UP000241736"/>
    </source>
</evidence>
<sequence>MLPAEALSSPGHHLREQRPALAGLFLWPAPNGLQSGPQAARNPQMPTDPKRIEHALALAADGRTGEAEALLAQLAGADRDATAAWHLAWLRLRGGDADGALAILSEFADDPLCNERLREQLLGERRNAEAAAAMARAPGPAGEPRSLVAAAIARHLARDFAGAVDLCRQALAVAPAHAPAHNHLGRALHNLGQVPGALSAFEAAVRANPDYPEAWHNLGHALRARGELEPACQAFEQALRISPGYRSARLNLGITRFSLDQPGPALACFDALLARDGDDVEAMVNAGLCLQLRGDLGQARARYERALSLAPENQSAWYYLGVLLNEQSEPAEAVRALRRALALRPDDADAWAELAGVHELSSELDQAGDAVKSGLQHAPGHPLLNIEAARLERRRGDLLGAEARLRRLDPQRMPARVRQQYFYELGNVLDRNQQNDAAFRAFEQGNALAARSVRREAVDGEAFFREVAQVADWLDAGAPGIEAGAGDGGDTGADLCFLVGFPRSGTTLLDTILDAHPGVRSVEEKPTLEPVVHALRALPGGYPSALAGLDAGERDRLRRLYRAALAHHGAGDGTLVLDKLPLRTVHAGLVQALFPKARLLFSLRHPCDVVLSNFMQQYAVNEAFVNFYTLADTVRTYDAVFGLWEKLRARLSLPVGYVRYENLVEAPGAEAEAACRFLGIAWDPATLEADQRNRERGRIRTNSYQQVAEPIYRRALGRWQRYRGQLQPYLPTLAPHAARWGYSLD</sequence>
<dbReference type="OrthoDB" id="9766687at2"/>
<keyword evidence="1" id="KW-0677">Repeat</keyword>
<dbReference type="InterPro" id="IPR050498">
    <property type="entry name" value="Ycf3"/>
</dbReference>
<dbReference type="Pfam" id="PF14559">
    <property type="entry name" value="TPR_19"/>
    <property type="match status" value="1"/>
</dbReference>
<feature type="repeat" description="TPR" evidence="3">
    <location>
        <begin position="280"/>
        <end position="313"/>
    </location>
</feature>
<comment type="caution">
    <text evidence="4">The sequence shown here is derived from an EMBL/GenBank/DDBJ whole genome shotgun (WGS) entry which is preliminary data.</text>
</comment>
<accession>A0A2P6MCE1</accession>
<dbReference type="AlphaFoldDB" id="A0A2P6MCE1"/>
<proteinExistence type="predicted"/>
<dbReference type="SUPFAM" id="SSF52540">
    <property type="entry name" value="P-loop containing nucleoside triphosphate hydrolases"/>
    <property type="match status" value="1"/>
</dbReference>
<dbReference type="PANTHER" id="PTHR44858:SF1">
    <property type="entry name" value="UDP-N-ACETYLGLUCOSAMINE--PEPTIDE N-ACETYLGLUCOSAMINYLTRANSFERASE SPINDLY-RELATED"/>
    <property type="match status" value="1"/>
</dbReference>
<dbReference type="InterPro" id="IPR027417">
    <property type="entry name" value="P-loop_NTPase"/>
</dbReference>
<dbReference type="PANTHER" id="PTHR44858">
    <property type="entry name" value="TETRATRICOPEPTIDE REPEAT PROTEIN 6"/>
    <property type="match status" value="1"/>
</dbReference>
<evidence type="ECO:0000256" key="3">
    <source>
        <dbReference type="PROSITE-ProRule" id="PRU00339"/>
    </source>
</evidence>
<dbReference type="PROSITE" id="PS50293">
    <property type="entry name" value="TPR_REGION"/>
    <property type="match status" value="1"/>
</dbReference>
<feature type="repeat" description="TPR" evidence="3">
    <location>
        <begin position="178"/>
        <end position="211"/>
    </location>
</feature>
<dbReference type="Pfam" id="PF13469">
    <property type="entry name" value="Sulfotransfer_3"/>
    <property type="match status" value="1"/>
</dbReference>
<evidence type="ECO:0000313" key="4">
    <source>
        <dbReference type="EMBL" id="PRH83673.1"/>
    </source>
</evidence>
<dbReference type="SMART" id="SM00028">
    <property type="entry name" value="TPR"/>
    <property type="match status" value="7"/>
</dbReference>
<dbReference type="Pfam" id="PF13432">
    <property type="entry name" value="TPR_16"/>
    <property type="match status" value="1"/>
</dbReference>
<dbReference type="PROSITE" id="PS50005">
    <property type="entry name" value="TPR"/>
    <property type="match status" value="4"/>
</dbReference>
<gene>
    <name evidence="4" type="ORF">C6N40_00580</name>
</gene>
<dbReference type="InterPro" id="IPR011990">
    <property type="entry name" value="TPR-like_helical_dom_sf"/>
</dbReference>
<dbReference type="InterPro" id="IPR019734">
    <property type="entry name" value="TPR_rpt"/>
</dbReference>
<name>A0A2P6MCE1_9GAMM</name>
<protein>
    <submittedName>
        <fullName evidence="4">Uncharacterized protein</fullName>
    </submittedName>
</protein>
<dbReference type="Gene3D" id="1.25.40.10">
    <property type="entry name" value="Tetratricopeptide repeat domain"/>
    <property type="match status" value="1"/>
</dbReference>
<keyword evidence="5" id="KW-1185">Reference proteome</keyword>
<dbReference type="Gene3D" id="3.40.50.300">
    <property type="entry name" value="P-loop containing nucleotide triphosphate hydrolases"/>
    <property type="match status" value="1"/>
</dbReference>
<keyword evidence="2 3" id="KW-0802">TPR repeat</keyword>
<dbReference type="EMBL" id="PVLF01000001">
    <property type="protein sequence ID" value="PRH83673.1"/>
    <property type="molecule type" value="Genomic_DNA"/>
</dbReference>
<evidence type="ECO:0000256" key="1">
    <source>
        <dbReference type="ARBA" id="ARBA00022737"/>
    </source>
</evidence>
<feature type="repeat" description="TPR" evidence="3">
    <location>
        <begin position="314"/>
        <end position="347"/>
    </location>
</feature>
<organism evidence="4 5">
    <name type="scientific">Arenimonas caeni</name>
    <dbReference type="NCBI Taxonomy" id="2058085"/>
    <lineage>
        <taxon>Bacteria</taxon>
        <taxon>Pseudomonadati</taxon>
        <taxon>Pseudomonadota</taxon>
        <taxon>Gammaproteobacteria</taxon>
        <taxon>Lysobacterales</taxon>
        <taxon>Lysobacteraceae</taxon>
        <taxon>Arenimonas</taxon>
    </lineage>
</organism>